<evidence type="ECO:0000256" key="3">
    <source>
        <dbReference type="ARBA" id="ARBA00023015"/>
    </source>
</evidence>
<comment type="subcellular location">
    <subcellularLocation>
        <location evidence="1">Nucleus</location>
    </subcellularLocation>
</comment>
<dbReference type="EMBL" id="CABFNS010000817">
    <property type="protein sequence ID" value="VUC30285.1"/>
    <property type="molecule type" value="Genomic_DNA"/>
</dbReference>
<dbReference type="Gene3D" id="4.10.240.10">
    <property type="entry name" value="Zn(2)-C6 fungal-type DNA-binding domain"/>
    <property type="match status" value="1"/>
</dbReference>
<dbReference type="InterPro" id="IPR050815">
    <property type="entry name" value="TF_fung"/>
</dbReference>
<dbReference type="CDD" id="cd12148">
    <property type="entry name" value="fungal_TF_MHR"/>
    <property type="match status" value="1"/>
</dbReference>
<keyword evidence="8" id="KW-1185">Reference proteome</keyword>
<evidence type="ECO:0000256" key="4">
    <source>
        <dbReference type="ARBA" id="ARBA00023163"/>
    </source>
</evidence>
<evidence type="ECO:0000256" key="6">
    <source>
        <dbReference type="SAM" id="MobiDB-lite"/>
    </source>
</evidence>
<accession>A0ABY6UI48</accession>
<keyword evidence="2" id="KW-0479">Metal-binding</keyword>
<evidence type="ECO:0000256" key="5">
    <source>
        <dbReference type="ARBA" id="ARBA00023242"/>
    </source>
</evidence>
<dbReference type="PANTHER" id="PTHR47338:SF9">
    <property type="entry name" value="ZN(II)2CYS6 TRANSCRIPTION FACTOR (EUROFUNG)"/>
    <property type="match status" value="1"/>
</dbReference>
<dbReference type="PANTHER" id="PTHR47338">
    <property type="entry name" value="ZN(II)2CYS6 TRANSCRIPTION FACTOR (EUROFUNG)-RELATED"/>
    <property type="match status" value="1"/>
</dbReference>
<sequence length="652" mass="74950">MPNAGLSQKKTRCPGERPECSFCKRLGQVCFYRERETRTRLSHRKFSQGTSSEERVRTLESQVASLYKLLQSKPSGNDISNLLAGQSPMHDAPRLQQPAQGNRPLDSPVSDGDETSFDPPETISWSNESPILTSDIIKHFISIYRAKVYFQPLPLFCPQSLQNELDESSQYLLWGFVALCLHYTSHDYFTRPKEAIEYYRQISQNAVNQEVEKGVTSTQVLQTLCCLSICDILAKHPRAWINISSLTRLESFRRLSLQNSHKRVQDDERSLRCYWSAFILEKTFSPQYTMLNQTIRTPEYPPSAPQPVPIDCTRNYSQDLTFGDAASKKDAGINAYCLRALSQWGDVSQYLHRIRSGKKEDPWVPESAFHKIMADLFDFEARLDPKYFFRNVSFCDRSLAELERDREFWTPWVLMQFLSHASLAVLNHPLIHLMGFKTNIRPRLFLQRTVEQALYHTGWVVRLISSCQELGFVVYDPLIGQILVSMATIIWFFQFARDESVSKTALENMGVLEGHLNQLSMTWPHLLCALEQLRELQVIVENKKHDDPNDRAQVIFQPQKIWRILDPTIMCQIQSGLPMSVADQDDAQSSSDMIRVATTFVHPVVEDQVEPGQGFPLETPSYSYPQQHEPGELSLEEFLGDFFDPSPSWNLL</sequence>
<proteinExistence type="predicted"/>
<keyword evidence="3" id="KW-0805">Transcription regulation</keyword>
<keyword evidence="5" id="KW-0539">Nucleus</keyword>
<dbReference type="Proteomes" id="UP000766486">
    <property type="component" value="Unassembled WGS sequence"/>
</dbReference>
<reference evidence="7 8" key="1">
    <citation type="submission" date="2019-06" db="EMBL/GenBank/DDBJ databases">
        <authorList>
            <person name="Broberg M."/>
        </authorList>
    </citation>
    <scope>NUCLEOTIDE SEQUENCE [LARGE SCALE GENOMIC DNA]</scope>
</reference>
<keyword evidence="4" id="KW-0804">Transcription</keyword>
<feature type="region of interest" description="Disordered" evidence="6">
    <location>
        <begin position="78"/>
        <end position="124"/>
    </location>
</feature>
<name>A0ABY6UI48_BIOOC</name>
<comment type="caution">
    <text evidence="7">The sequence shown here is derived from an EMBL/GenBank/DDBJ whole genome shotgun (WGS) entry which is preliminary data.</text>
</comment>
<dbReference type="InterPro" id="IPR001138">
    <property type="entry name" value="Zn2Cys6_DnaBD"/>
</dbReference>
<evidence type="ECO:0000256" key="2">
    <source>
        <dbReference type="ARBA" id="ARBA00022723"/>
    </source>
</evidence>
<dbReference type="CDD" id="cd00067">
    <property type="entry name" value="GAL4"/>
    <property type="match status" value="1"/>
</dbReference>
<evidence type="ECO:0000313" key="7">
    <source>
        <dbReference type="EMBL" id="VUC30285.1"/>
    </source>
</evidence>
<protein>
    <recommendedName>
        <fullName evidence="9">Transcription factor domain-containing protein</fullName>
    </recommendedName>
</protein>
<evidence type="ECO:0008006" key="9">
    <source>
        <dbReference type="Google" id="ProtNLM"/>
    </source>
</evidence>
<gene>
    <name evidence="7" type="ORF">CLO192961_LOCUS282392</name>
</gene>
<dbReference type="InterPro" id="IPR036864">
    <property type="entry name" value="Zn2-C6_fun-type_DNA-bd_sf"/>
</dbReference>
<evidence type="ECO:0000256" key="1">
    <source>
        <dbReference type="ARBA" id="ARBA00004123"/>
    </source>
</evidence>
<evidence type="ECO:0000313" key="8">
    <source>
        <dbReference type="Proteomes" id="UP000766486"/>
    </source>
</evidence>
<organism evidence="7 8">
    <name type="scientific">Bionectria ochroleuca</name>
    <name type="common">Gliocladium roseum</name>
    <dbReference type="NCBI Taxonomy" id="29856"/>
    <lineage>
        <taxon>Eukaryota</taxon>
        <taxon>Fungi</taxon>
        <taxon>Dikarya</taxon>
        <taxon>Ascomycota</taxon>
        <taxon>Pezizomycotina</taxon>
        <taxon>Sordariomycetes</taxon>
        <taxon>Hypocreomycetidae</taxon>
        <taxon>Hypocreales</taxon>
        <taxon>Bionectriaceae</taxon>
        <taxon>Clonostachys</taxon>
    </lineage>
</organism>